<sequence>MLTITKLQVNGIVEPMGLDEQNPRLSWMLESGKRMGMPAASQVWVALSKADLEEGSAILWQSEKKTGGDLHIDYAGPPLEGCIRYWWKAGVWDAEGEYAESAPSFWETGLYEGDWKAEWIWRSRRVQVNDFAYFRKDFSLNKTIAQAKLFMSAHHTVQLHVNGSRVGGFGSPAPTEIRKRKYYLAYDVTDQLQTGENCIAAVAHYLGGDGQNYVNGLPGFRLQLHITYTDGSNKLVKSDSTWQTLREIPHRTGTPYQQNRRMSAIEDYDARKLDPAWLLPGFDSGQCKRAVIAKIGKTEWPMKWQQIPEGAVEEVIVPLRIETVPSLMEDGLPVHVFDTGKIVSGWPSFSLQGEPGITVRMRYSEDLNEEGRVKHNVCNEKSSHYYDQYTLTGNGVESWSPDISYKAFRYVEITGYPGPIEPGMDIVIHSAHTDMVKGGRFRCSDDLLNKMYEASIQTQKNNTLGQTVDCPHREQAQYLADTDLQAETLLYNFNALPILEKTLCDFADGQLDDGTFPFVFPSNYDHPDFFIQIPEWDLHFATLLWKLYNQSGDMRLLEKYYGPLRGMIDYFMNTADSDTGLIPIGKGWHISDWPYPTVDHAGEFLTVQQIKAWQALRITAESAKLIGRDEESDAYRAKAEKLRSSILEHLYDAKLKRLRDSSGSEATHQGVGALALLAGLIPDADRDDVLAYVAGKTWEAKTVLSLPLLRLLFENGRSETAYGLIRREEYPGWGHMIAQGAKTMWEGWDDIESHCHAWNGYPARMMQEYIVGIQAAAPGFEAVRIRPYMPDRLSFAEAAVPTERGEVYARWDKQDRTGIQVELRIPAGMSAQFVLDLPEGTNPSKVTEGAAVIWESGHSANSTDGVVGCKTVDKSMVVELQSGTYHFSFQLSV</sequence>
<evidence type="ECO:0000259" key="4">
    <source>
        <dbReference type="Pfam" id="PF05592"/>
    </source>
</evidence>
<evidence type="ECO:0000313" key="9">
    <source>
        <dbReference type="Proteomes" id="UP001057877"/>
    </source>
</evidence>
<dbReference type="InterPro" id="IPR016007">
    <property type="entry name" value="Alpha_rhamnosid"/>
</dbReference>
<dbReference type="PANTHER" id="PTHR33307">
    <property type="entry name" value="ALPHA-RHAMNOSIDASE (EUROFUNG)"/>
    <property type="match status" value="1"/>
</dbReference>
<dbReference type="EC" id="3.2.1.40" evidence="2"/>
<accession>A0ABY5S0X2</accession>
<dbReference type="SUPFAM" id="SSF48208">
    <property type="entry name" value="Six-hairpin glycosidases"/>
    <property type="match status" value="1"/>
</dbReference>
<feature type="domain" description="Alpha-L-rhamnosidase six-hairpin glycosidase" evidence="6">
    <location>
        <begin position="438"/>
        <end position="770"/>
    </location>
</feature>
<dbReference type="EMBL" id="CP091430">
    <property type="protein sequence ID" value="UVI27502.1"/>
    <property type="molecule type" value="Genomic_DNA"/>
</dbReference>
<dbReference type="Pfam" id="PF08531">
    <property type="entry name" value="Bac_rhamnosid_N"/>
    <property type="match status" value="1"/>
</dbReference>
<dbReference type="Gene3D" id="1.50.10.10">
    <property type="match status" value="1"/>
</dbReference>
<comment type="catalytic activity">
    <reaction evidence="1">
        <text>Hydrolysis of terminal non-reducing alpha-L-rhamnose residues in alpha-L-rhamnosides.</text>
        <dbReference type="EC" id="3.2.1.40"/>
    </reaction>
</comment>
<gene>
    <name evidence="8" type="ORF">L1F29_18715</name>
</gene>
<dbReference type="InterPro" id="IPR013737">
    <property type="entry name" value="Bac_rhamnosid_N"/>
</dbReference>
<organism evidence="8 9">
    <name type="scientific">Paenibacillus spongiae</name>
    <dbReference type="NCBI Taxonomy" id="2909671"/>
    <lineage>
        <taxon>Bacteria</taxon>
        <taxon>Bacillati</taxon>
        <taxon>Bacillota</taxon>
        <taxon>Bacilli</taxon>
        <taxon>Bacillales</taxon>
        <taxon>Paenibacillaceae</taxon>
        <taxon>Paenibacillus</taxon>
    </lineage>
</organism>
<protein>
    <recommendedName>
        <fullName evidence="2">alpha-L-rhamnosidase</fullName>
        <ecNumber evidence="2">3.2.1.40</ecNumber>
    </recommendedName>
</protein>
<evidence type="ECO:0000256" key="2">
    <source>
        <dbReference type="ARBA" id="ARBA00012652"/>
    </source>
</evidence>
<dbReference type="Pfam" id="PF05592">
    <property type="entry name" value="Bac_rhamnosid"/>
    <property type="match status" value="1"/>
</dbReference>
<dbReference type="InterPro" id="IPR035396">
    <property type="entry name" value="Bac_rhamnosid6H"/>
</dbReference>
<dbReference type="Pfam" id="PF17389">
    <property type="entry name" value="Bac_rhamnosid6H"/>
    <property type="match status" value="1"/>
</dbReference>
<feature type="domain" description="Bacterial alpha-L-rhamnosidase N-terminal" evidence="5">
    <location>
        <begin position="142"/>
        <end position="297"/>
    </location>
</feature>
<dbReference type="InterPro" id="IPR012341">
    <property type="entry name" value="6hp_glycosidase-like_sf"/>
</dbReference>
<evidence type="ECO:0000259" key="5">
    <source>
        <dbReference type="Pfam" id="PF08531"/>
    </source>
</evidence>
<reference evidence="8" key="1">
    <citation type="submission" date="2022-01" db="EMBL/GenBank/DDBJ databases">
        <title>Paenibacillus spongiae sp. nov., isolated from marine sponge.</title>
        <authorList>
            <person name="Li Z."/>
            <person name="Zhang M."/>
        </authorList>
    </citation>
    <scope>NUCLEOTIDE SEQUENCE</scope>
    <source>
        <strain evidence="8">PHS-Z3</strain>
    </source>
</reference>
<dbReference type="InterPro" id="IPR035398">
    <property type="entry name" value="Bac_rhamnosid_C"/>
</dbReference>
<evidence type="ECO:0000256" key="1">
    <source>
        <dbReference type="ARBA" id="ARBA00001445"/>
    </source>
</evidence>
<dbReference type="PANTHER" id="PTHR33307:SF6">
    <property type="entry name" value="ALPHA-RHAMNOSIDASE (EUROFUNG)-RELATED"/>
    <property type="match status" value="1"/>
</dbReference>
<dbReference type="InterPro" id="IPR008928">
    <property type="entry name" value="6-hairpin_glycosidase_sf"/>
</dbReference>
<dbReference type="Proteomes" id="UP001057877">
    <property type="component" value="Chromosome"/>
</dbReference>
<dbReference type="Gene3D" id="2.60.120.260">
    <property type="entry name" value="Galactose-binding domain-like"/>
    <property type="match status" value="2"/>
</dbReference>
<feature type="domain" description="Alpha-L-rhamnosidase C-terminal" evidence="7">
    <location>
        <begin position="772"/>
        <end position="841"/>
    </location>
</feature>
<feature type="domain" description="Alpha-L-rhamnosidase concanavalin-like" evidence="4">
    <location>
        <begin position="334"/>
        <end position="418"/>
    </location>
</feature>
<name>A0ABY5S0X2_9BACL</name>
<dbReference type="Gene3D" id="2.60.40.10">
    <property type="entry name" value="Immunoglobulins"/>
    <property type="match status" value="1"/>
</dbReference>
<evidence type="ECO:0000313" key="8">
    <source>
        <dbReference type="EMBL" id="UVI27502.1"/>
    </source>
</evidence>
<dbReference type="GO" id="GO:0016787">
    <property type="term" value="F:hydrolase activity"/>
    <property type="evidence" value="ECO:0007669"/>
    <property type="project" value="UniProtKB-KW"/>
</dbReference>
<dbReference type="InterPro" id="IPR008979">
    <property type="entry name" value="Galactose-bd-like_sf"/>
</dbReference>
<evidence type="ECO:0000256" key="3">
    <source>
        <dbReference type="ARBA" id="ARBA00022801"/>
    </source>
</evidence>
<proteinExistence type="predicted"/>
<dbReference type="Pfam" id="PF25788">
    <property type="entry name" value="Ig_Rha78A_N"/>
    <property type="match status" value="1"/>
</dbReference>
<dbReference type="SUPFAM" id="SSF49785">
    <property type="entry name" value="Galactose-binding domain-like"/>
    <property type="match status" value="1"/>
</dbReference>
<keyword evidence="9" id="KW-1185">Reference proteome</keyword>
<dbReference type="RefSeq" id="WP_258383590.1">
    <property type="nucleotide sequence ID" value="NZ_CP091430.1"/>
</dbReference>
<dbReference type="InterPro" id="IPR008902">
    <property type="entry name" value="Rhamnosid_concanavalin"/>
</dbReference>
<evidence type="ECO:0000259" key="6">
    <source>
        <dbReference type="Pfam" id="PF17389"/>
    </source>
</evidence>
<keyword evidence="3 8" id="KW-0378">Hydrolase</keyword>
<dbReference type="Gene3D" id="2.60.420.10">
    <property type="entry name" value="Maltose phosphorylase, domain 3"/>
    <property type="match status" value="1"/>
</dbReference>
<evidence type="ECO:0000259" key="7">
    <source>
        <dbReference type="Pfam" id="PF17390"/>
    </source>
</evidence>
<dbReference type="Pfam" id="PF17390">
    <property type="entry name" value="Bac_rhamnosid_C"/>
    <property type="match status" value="1"/>
</dbReference>
<dbReference type="InterPro" id="IPR013783">
    <property type="entry name" value="Ig-like_fold"/>
</dbReference>